<keyword evidence="2" id="KW-1185">Reference proteome</keyword>
<evidence type="ECO:0000313" key="1">
    <source>
        <dbReference type="EMBL" id="ASU00327.1"/>
    </source>
</evidence>
<reference evidence="1 2" key="1">
    <citation type="submission" date="2017-07" db="EMBL/GenBank/DDBJ databases">
        <title>In vitro design and evaluation of phage cocktails against multidrug-resistant Aeromonas salmonicida.</title>
        <authorList>
            <person name="Chen L."/>
            <person name="Yuan S."/>
            <person name="Ma Y."/>
        </authorList>
    </citation>
    <scope>NUCLEOTIDE SEQUENCE [LARGE SCALE GENOMIC DNA]</scope>
</reference>
<organism evidence="1 2">
    <name type="scientific">Aeromonas phage AS-zj</name>
    <dbReference type="NCBI Taxonomy" id="2024208"/>
    <lineage>
        <taxon>Viruses</taxon>
        <taxon>Duplodnaviria</taxon>
        <taxon>Heunggongvirae</taxon>
        <taxon>Uroviricota</taxon>
        <taxon>Caudoviricetes</taxon>
        <taxon>Pantevenvirales</taxon>
        <taxon>Straboviridae</taxon>
        <taxon>Emmerichvirinae</taxon>
        <taxon>Ceceduovirus</taxon>
        <taxon>Ceceduovirus aszj</taxon>
    </lineage>
</organism>
<dbReference type="EMBL" id="MF448340">
    <property type="protein sequence ID" value="ASU00327.1"/>
    <property type="molecule type" value="Genomic_DNA"/>
</dbReference>
<dbReference type="RefSeq" id="YP_009834525.1">
    <property type="nucleotide sequence ID" value="NC_048673.1"/>
</dbReference>
<accession>A0A223LDL0</accession>
<sequence length="72" mass="8356">MKIKFKSEAHMNEFANINLGWSSHNKDLVRRHGMNPFEVEVDITESWWDTVDGDFTIHKTGEGIYFEIVVAS</sequence>
<dbReference type="GeneID" id="55604592"/>
<evidence type="ECO:0000313" key="2">
    <source>
        <dbReference type="Proteomes" id="UP000226092"/>
    </source>
</evidence>
<dbReference type="KEGG" id="vg:55604592"/>
<protein>
    <submittedName>
        <fullName evidence="1">Uncharacterized protein</fullName>
    </submittedName>
</protein>
<name>A0A223LDL0_9CAUD</name>
<dbReference type="Proteomes" id="UP000226092">
    <property type="component" value="Segment"/>
</dbReference>
<proteinExistence type="predicted"/>